<sequence length="705" mass="77798">MKQLIQNLKTGETSLEEIPIPQVKKGCVLIKTHRSLVSLGTEKMLVEFGKANFIEKARQQPEKVKQVFDKIKTDGLRPTTEAIFRKLSEPLPLGYCNVGEIIALGEGVNEFKIGDRVTSNGHHAEVVCVPKNLVAKIPDNVTDDEAVFTVVGAIALQGIRLINPTFGETVAVIGLGLIGQLTAELLQANGCEVIAFDIDKTKVEMATARGIKAFTVSDGMDSVKIAQEITQNIEVDAVIITASTSSNELISRAAQMSRKRGRIVLVGVVGLNIQRADFYEKELSFQVSCSYGAGRYDENYEQNGQDYPIGFVRWTVKRNFEAVLNAISSGRLNVKSLITEVIDFQDYKQIYNNIGKSKTIASILKYPDNIDLSQTSISLQNHTFQATENVLGIIGSGNFTKATILPNLTKLKANIKYLSSASGLSGTLLAKKFGVHYSTTNNEDILKDSDVSAVIIATRHDTHARLCIEALQAGKHVFVEKPLALHHTELEEIIEVYQKSNKTLTVGFNRRFSPFSLDLKKQLGSSNIPINVIITVNAGEIPQNHWTQNMNIGGGRIIGEACHFIDLITYFSDSLVESVTMNSMGQNPKENTDNATILLKYQNGSMGVINYFSNGNKAYSKERIEVYSQGRTMIIDNFRKSEYFGTKASGMSRSQDKGHFRQFELFLERLKNGGKAIIPIEEIINTTQASLAAIESLKLGTWLKI</sequence>
<comment type="similarity">
    <text evidence="2">Belongs to the zinc-containing alcohol dehydrogenase family.</text>
</comment>
<feature type="domain" description="Gfo/Idh/MocA-like oxidoreductase N-terminal" evidence="7">
    <location>
        <begin position="392"/>
        <end position="508"/>
    </location>
</feature>
<dbReference type="GO" id="GO:0046872">
    <property type="term" value="F:metal ion binding"/>
    <property type="evidence" value="ECO:0007669"/>
    <property type="project" value="UniProtKB-KW"/>
</dbReference>
<dbReference type="Gene3D" id="3.40.50.720">
    <property type="entry name" value="NAD(P)-binding Rossmann-like Domain"/>
    <property type="match status" value="2"/>
</dbReference>
<dbReference type="Gene3D" id="3.90.180.10">
    <property type="entry name" value="Medium-chain alcohol dehydrogenases, catalytic domain"/>
    <property type="match status" value="1"/>
</dbReference>
<dbReference type="InterPro" id="IPR055170">
    <property type="entry name" value="GFO_IDH_MocA-like_dom"/>
</dbReference>
<reference evidence="10 11" key="1">
    <citation type="submission" date="2018-05" db="EMBL/GenBank/DDBJ databases">
        <title>Genomic Encyclopedia of Archaeal and Bacterial Type Strains, Phase II (KMG-II): from individual species to whole genera.</title>
        <authorList>
            <person name="Goeker M."/>
        </authorList>
    </citation>
    <scope>NUCLEOTIDE SEQUENCE [LARGE SCALE GENOMIC DNA]</scope>
    <source>
        <strain evidence="10 11">DSM 22214</strain>
    </source>
</reference>
<dbReference type="OrthoDB" id="9781031at2"/>
<evidence type="ECO:0000313" key="10">
    <source>
        <dbReference type="EMBL" id="PWK28982.1"/>
    </source>
</evidence>
<evidence type="ECO:0000259" key="7">
    <source>
        <dbReference type="Pfam" id="PF01408"/>
    </source>
</evidence>
<dbReference type="SUPFAM" id="SSF51735">
    <property type="entry name" value="NAD(P)-binding Rossmann-fold domains"/>
    <property type="match status" value="2"/>
</dbReference>
<dbReference type="InterPro" id="IPR011032">
    <property type="entry name" value="GroES-like_sf"/>
</dbReference>
<dbReference type="GO" id="GO:0016491">
    <property type="term" value="F:oxidoreductase activity"/>
    <property type="evidence" value="ECO:0007669"/>
    <property type="project" value="UniProtKB-KW"/>
</dbReference>
<dbReference type="Proteomes" id="UP000245489">
    <property type="component" value="Unassembled WGS sequence"/>
</dbReference>
<gene>
    <name evidence="10" type="ORF">LV89_00536</name>
</gene>
<dbReference type="GO" id="GO:0000166">
    <property type="term" value="F:nucleotide binding"/>
    <property type="evidence" value="ECO:0007669"/>
    <property type="project" value="InterPro"/>
</dbReference>
<name>A0A316EFF2_9BACT</name>
<keyword evidence="3" id="KW-0479">Metal-binding</keyword>
<dbReference type="InterPro" id="IPR013154">
    <property type="entry name" value="ADH-like_N"/>
</dbReference>
<dbReference type="Pfam" id="PF22725">
    <property type="entry name" value="GFO_IDH_MocA_C3"/>
    <property type="match status" value="1"/>
</dbReference>
<evidence type="ECO:0000256" key="2">
    <source>
        <dbReference type="ARBA" id="ARBA00008072"/>
    </source>
</evidence>
<dbReference type="Pfam" id="PF08240">
    <property type="entry name" value="ADH_N"/>
    <property type="match status" value="1"/>
</dbReference>
<evidence type="ECO:0000256" key="1">
    <source>
        <dbReference type="ARBA" id="ARBA00001947"/>
    </source>
</evidence>
<evidence type="ECO:0000259" key="9">
    <source>
        <dbReference type="Pfam" id="PF22725"/>
    </source>
</evidence>
<keyword evidence="11" id="KW-1185">Reference proteome</keyword>
<keyword evidence="4" id="KW-0862">Zinc</keyword>
<accession>A0A316EFF2</accession>
<dbReference type="AlphaFoldDB" id="A0A316EFF2"/>
<keyword evidence="5" id="KW-0560">Oxidoreductase</keyword>
<feature type="domain" description="Alcohol dehydrogenase-like C-terminal" evidence="6">
    <location>
        <begin position="178"/>
        <end position="297"/>
    </location>
</feature>
<evidence type="ECO:0000256" key="5">
    <source>
        <dbReference type="ARBA" id="ARBA00023002"/>
    </source>
</evidence>
<feature type="domain" description="GFO/IDH/MocA-like oxidoreductase" evidence="9">
    <location>
        <begin position="542"/>
        <end position="627"/>
    </location>
</feature>
<dbReference type="Pfam" id="PF01408">
    <property type="entry name" value="GFO_IDH_MocA"/>
    <property type="match status" value="1"/>
</dbReference>
<evidence type="ECO:0000313" key="11">
    <source>
        <dbReference type="Proteomes" id="UP000245489"/>
    </source>
</evidence>
<dbReference type="Gene3D" id="3.30.360.10">
    <property type="entry name" value="Dihydrodipicolinate Reductase, domain 2"/>
    <property type="match status" value="1"/>
</dbReference>
<dbReference type="InterPro" id="IPR036291">
    <property type="entry name" value="NAD(P)-bd_dom_sf"/>
</dbReference>
<evidence type="ECO:0000259" key="8">
    <source>
        <dbReference type="Pfam" id="PF08240"/>
    </source>
</evidence>
<dbReference type="PANTHER" id="PTHR43350">
    <property type="entry name" value="NAD-DEPENDENT ALCOHOL DEHYDROGENASE"/>
    <property type="match status" value="1"/>
</dbReference>
<comment type="cofactor">
    <cofactor evidence="1">
        <name>Zn(2+)</name>
        <dbReference type="ChEBI" id="CHEBI:29105"/>
    </cofactor>
</comment>
<dbReference type="SUPFAM" id="SSF50129">
    <property type="entry name" value="GroES-like"/>
    <property type="match status" value="1"/>
</dbReference>
<organism evidence="10 11">
    <name type="scientific">Arcicella aurantiaca</name>
    <dbReference type="NCBI Taxonomy" id="591202"/>
    <lineage>
        <taxon>Bacteria</taxon>
        <taxon>Pseudomonadati</taxon>
        <taxon>Bacteroidota</taxon>
        <taxon>Cytophagia</taxon>
        <taxon>Cytophagales</taxon>
        <taxon>Flectobacillaceae</taxon>
        <taxon>Arcicella</taxon>
    </lineage>
</organism>
<evidence type="ECO:0000259" key="6">
    <source>
        <dbReference type="Pfam" id="PF00107"/>
    </source>
</evidence>
<proteinExistence type="inferred from homology"/>
<dbReference type="InterPro" id="IPR000683">
    <property type="entry name" value="Gfo/Idh/MocA-like_OxRdtase_N"/>
</dbReference>
<dbReference type="Pfam" id="PF00107">
    <property type="entry name" value="ADH_zinc_N"/>
    <property type="match status" value="1"/>
</dbReference>
<dbReference type="InterPro" id="IPR013149">
    <property type="entry name" value="ADH-like_C"/>
</dbReference>
<dbReference type="PANTHER" id="PTHR43350:SF19">
    <property type="entry name" value="D-GULOSIDE 3-DEHYDROGENASE"/>
    <property type="match status" value="1"/>
</dbReference>
<protein>
    <submittedName>
        <fullName evidence="10">Putative dehydrogenase</fullName>
    </submittedName>
</protein>
<comment type="caution">
    <text evidence="10">The sequence shown here is derived from an EMBL/GenBank/DDBJ whole genome shotgun (WGS) entry which is preliminary data.</text>
</comment>
<dbReference type="RefSeq" id="WP_109741312.1">
    <property type="nucleotide sequence ID" value="NZ_QGGO01000002.1"/>
</dbReference>
<feature type="domain" description="Alcohol dehydrogenase-like N-terminal" evidence="8">
    <location>
        <begin position="85"/>
        <end position="139"/>
    </location>
</feature>
<evidence type="ECO:0000256" key="4">
    <source>
        <dbReference type="ARBA" id="ARBA00022833"/>
    </source>
</evidence>
<dbReference type="EMBL" id="QGGO01000002">
    <property type="protein sequence ID" value="PWK28982.1"/>
    <property type="molecule type" value="Genomic_DNA"/>
</dbReference>
<dbReference type="CDD" id="cd08255">
    <property type="entry name" value="2-desacetyl-2-hydroxyethyl_bacteriochlorophyllide_like"/>
    <property type="match status" value="1"/>
</dbReference>
<dbReference type="SUPFAM" id="SSF55347">
    <property type="entry name" value="Glyceraldehyde-3-phosphate dehydrogenase-like, C-terminal domain"/>
    <property type="match status" value="1"/>
</dbReference>
<evidence type="ECO:0000256" key="3">
    <source>
        <dbReference type="ARBA" id="ARBA00022723"/>
    </source>
</evidence>